<evidence type="ECO:0000256" key="3">
    <source>
        <dbReference type="ARBA" id="ARBA00022833"/>
    </source>
</evidence>
<feature type="domain" description="G-patch" evidence="5">
    <location>
        <begin position="26"/>
        <end position="72"/>
    </location>
</feature>
<name>A0A0C9YNF9_9AGAM</name>
<evidence type="ECO:0000256" key="1">
    <source>
        <dbReference type="ARBA" id="ARBA00022723"/>
    </source>
</evidence>
<gene>
    <name evidence="6" type="ORF">PISMIDRAFT_22444</name>
</gene>
<dbReference type="InterPro" id="IPR000467">
    <property type="entry name" value="G_patch_dom"/>
</dbReference>
<evidence type="ECO:0000256" key="4">
    <source>
        <dbReference type="SAM" id="MobiDB-lite"/>
    </source>
</evidence>
<keyword evidence="2" id="KW-0863">Zinc-finger</keyword>
<evidence type="ECO:0000313" key="7">
    <source>
        <dbReference type="Proteomes" id="UP000054018"/>
    </source>
</evidence>
<dbReference type="OrthoDB" id="4822at2759"/>
<dbReference type="InterPro" id="IPR022755">
    <property type="entry name" value="Znf_C2H2_jaz"/>
</dbReference>
<dbReference type="HOGENOM" id="CLU_032847_1_0_1"/>
<accession>A0A0C9YNF9</accession>
<dbReference type="Pfam" id="PF01585">
    <property type="entry name" value="G-patch"/>
    <property type="match status" value="1"/>
</dbReference>
<sequence>MDVDKYDEYVHGAPREVVTVETKIKSTNKGFAMLAKLGWSEGQPLGLSGDGRIDPVPFHIKNDLTGLGKTNQDFRMIETTVAQRRVLDSERQRKETEDQRKTREVPPALDIVARRAAVKSEINDTLRPFYCTLCEKQFQNVAQYDEHTNSYAHHHKARLRDMQTNARPMLQEEVEKRKEKERKREEKELRKLAKAAGIKMAKPPPTSSSVPVLASATSFDTANIGEAKSGGFKKAGWSAVSTDESPGETGFARTGQSTVDSATPSCSRPPSPPRPTPPSPPPPPYRSPAAPSFRTGGWTTLDAGNFKLFPSQPSAPEPAVPPPSPPPISTFPAPPPADDSPPPPPPGSGFAKGSWRPVASQRTGGPPASGNTLPSSAGPVERAPTLPQSVPEGAAKSGWQQWKQNKNFRRK</sequence>
<evidence type="ECO:0000259" key="5">
    <source>
        <dbReference type="PROSITE" id="PS50174"/>
    </source>
</evidence>
<dbReference type="SUPFAM" id="SSF57667">
    <property type="entry name" value="beta-beta-alpha zinc fingers"/>
    <property type="match status" value="1"/>
</dbReference>
<proteinExistence type="predicted"/>
<dbReference type="PANTHER" id="PTHR47251">
    <property type="entry name" value="FINGER DOMAIN PROTEIN, PUTATIVE (AFU_ORTHOLOGUE AFUA_3G04180)-RELATED"/>
    <property type="match status" value="1"/>
</dbReference>
<dbReference type="EMBL" id="KN833701">
    <property type="protein sequence ID" value="KIK26515.1"/>
    <property type="molecule type" value="Genomic_DNA"/>
</dbReference>
<dbReference type="Proteomes" id="UP000054018">
    <property type="component" value="Unassembled WGS sequence"/>
</dbReference>
<dbReference type="Pfam" id="PF12171">
    <property type="entry name" value="zf-C2H2_jaz"/>
    <property type="match status" value="1"/>
</dbReference>
<evidence type="ECO:0000256" key="2">
    <source>
        <dbReference type="ARBA" id="ARBA00022771"/>
    </source>
</evidence>
<keyword evidence="7" id="KW-1185">Reference proteome</keyword>
<protein>
    <recommendedName>
        <fullName evidence="5">G-patch domain-containing protein</fullName>
    </recommendedName>
</protein>
<dbReference type="PROSITE" id="PS00028">
    <property type="entry name" value="ZINC_FINGER_C2H2_1"/>
    <property type="match status" value="1"/>
</dbReference>
<organism evidence="6 7">
    <name type="scientific">Pisolithus microcarpus 441</name>
    <dbReference type="NCBI Taxonomy" id="765257"/>
    <lineage>
        <taxon>Eukaryota</taxon>
        <taxon>Fungi</taxon>
        <taxon>Dikarya</taxon>
        <taxon>Basidiomycota</taxon>
        <taxon>Agaricomycotina</taxon>
        <taxon>Agaricomycetes</taxon>
        <taxon>Agaricomycetidae</taxon>
        <taxon>Boletales</taxon>
        <taxon>Sclerodermatineae</taxon>
        <taxon>Pisolithaceae</taxon>
        <taxon>Pisolithus</taxon>
    </lineage>
</organism>
<dbReference type="InterPro" id="IPR036236">
    <property type="entry name" value="Znf_C2H2_sf"/>
</dbReference>
<reference evidence="7" key="2">
    <citation type="submission" date="2015-01" db="EMBL/GenBank/DDBJ databases">
        <title>Evolutionary Origins and Diversification of the Mycorrhizal Mutualists.</title>
        <authorList>
            <consortium name="DOE Joint Genome Institute"/>
            <consortium name="Mycorrhizal Genomics Consortium"/>
            <person name="Kohler A."/>
            <person name="Kuo A."/>
            <person name="Nagy L.G."/>
            <person name="Floudas D."/>
            <person name="Copeland A."/>
            <person name="Barry K.W."/>
            <person name="Cichocki N."/>
            <person name="Veneault-Fourrey C."/>
            <person name="LaButti K."/>
            <person name="Lindquist E.A."/>
            <person name="Lipzen A."/>
            <person name="Lundell T."/>
            <person name="Morin E."/>
            <person name="Murat C."/>
            <person name="Riley R."/>
            <person name="Ohm R."/>
            <person name="Sun H."/>
            <person name="Tunlid A."/>
            <person name="Henrissat B."/>
            <person name="Grigoriev I.V."/>
            <person name="Hibbett D.S."/>
            <person name="Martin F."/>
        </authorList>
    </citation>
    <scope>NUCLEOTIDE SEQUENCE [LARGE SCALE GENOMIC DNA]</scope>
    <source>
        <strain evidence="7">441</strain>
    </source>
</reference>
<feature type="compositionally biased region" description="Pro residues" evidence="4">
    <location>
        <begin position="313"/>
        <end position="347"/>
    </location>
</feature>
<feature type="compositionally biased region" description="Pro residues" evidence="4">
    <location>
        <begin position="267"/>
        <end position="286"/>
    </location>
</feature>
<keyword evidence="1" id="KW-0479">Metal-binding</keyword>
<reference evidence="6 7" key="1">
    <citation type="submission" date="2014-04" db="EMBL/GenBank/DDBJ databases">
        <authorList>
            <consortium name="DOE Joint Genome Institute"/>
            <person name="Kuo A."/>
            <person name="Kohler A."/>
            <person name="Costa M.D."/>
            <person name="Nagy L.G."/>
            <person name="Floudas D."/>
            <person name="Copeland A."/>
            <person name="Barry K.W."/>
            <person name="Cichocki N."/>
            <person name="Veneault-Fourrey C."/>
            <person name="LaButti K."/>
            <person name="Lindquist E.A."/>
            <person name="Lipzen A."/>
            <person name="Lundell T."/>
            <person name="Morin E."/>
            <person name="Murat C."/>
            <person name="Sun H."/>
            <person name="Tunlid A."/>
            <person name="Henrissat B."/>
            <person name="Grigoriev I.V."/>
            <person name="Hibbett D.S."/>
            <person name="Martin F."/>
            <person name="Nordberg H.P."/>
            <person name="Cantor M.N."/>
            <person name="Hua S.X."/>
        </authorList>
    </citation>
    <scope>NUCLEOTIDE SEQUENCE [LARGE SCALE GENOMIC DNA]</scope>
    <source>
        <strain evidence="6 7">441</strain>
    </source>
</reference>
<dbReference type="InterPro" id="IPR013087">
    <property type="entry name" value="Znf_C2H2_type"/>
</dbReference>
<dbReference type="AlphaFoldDB" id="A0A0C9YNF9"/>
<dbReference type="GO" id="GO:0008270">
    <property type="term" value="F:zinc ion binding"/>
    <property type="evidence" value="ECO:0007669"/>
    <property type="project" value="UniProtKB-KW"/>
</dbReference>
<dbReference type="PROSITE" id="PS50174">
    <property type="entry name" value="G_PATCH"/>
    <property type="match status" value="1"/>
</dbReference>
<dbReference type="GO" id="GO:0003676">
    <property type="term" value="F:nucleic acid binding"/>
    <property type="evidence" value="ECO:0007669"/>
    <property type="project" value="InterPro"/>
</dbReference>
<keyword evidence="3" id="KW-0862">Zinc</keyword>
<dbReference type="PANTHER" id="PTHR47251:SF1">
    <property type="entry name" value="FINGER DOMAIN PROTEIN, PUTATIVE (AFU_ORTHOLOGUE AFUA_3G04180)-RELATED"/>
    <property type="match status" value="1"/>
</dbReference>
<dbReference type="SMART" id="SM00443">
    <property type="entry name" value="G_patch"/>
    <property type="match status" value="1"/>
</dbReference>
<feature type="region of interest" description="Disordered" evidence="4">
    <location>
        <begin position="224"/>
        <end position="411"/>
    </location>
</feature>
<dbReference type="STRING" id="765257.A0A0C9YNF9"/>
<evidence type="ECO:0000313" key="6">
    <source>
        <dbReference type="EMBL" id="KIK26515.1"/>
    </source>
</evidence>